<evidence type="ECO:0000313" key="3">
    <source>
        <dbReference type="Proteomes" id="UP000774326"/>
    </source>
</evidence>
<sequence>MMSSLINPLSFYKVSLFIISPSLYASGISAENIKPVSSMPNTDPTIYLLKQCGFASNKLTIQPIKGNDTDNDELTTPDTFNYKVHVYRPLHFFQSFHDGHVKDGDSQLQVPKAYIDKVHKTETFEMRYEDGVYQDQDLTGLIYHDPVTKDLDNYWANREALKKQGVDKFVEKFESFDINREMTFDVEEGYYCMMINITSDNQNITSVETPSVLPVTLNFVTINDGDQDFQVFFTWHFLPVTLLFTVLGVMSLVSGYWLNCNRDMRQFFYALGAIVLGYIAQSYLGTLWQYFGYKALELNEAGQKAESHYYYGLTFWFVLSTAIMEIINQTMIRFLYDTKSRILFTKSSYFNFKNALTLFFYGNLLVFTLPKMVSSDSGSKDTIGPIMKSILLSCRTTYFGSLDTPSEVFKSLEFKCIFTKIAIVLDFFLFSDMFQRFVDITRRVDRDTRSKSFQWAFFNVFFICGFVYFNVSIMVHERAVSKSDVMLKDVDGGYYDTLSGGPMIDYIHLPYVFLMIWVCVMINLVIINRKTFRF</sequence>
<keyword evidence="1" id="KW-0812">Transmembrane</keyword>
<accession>A0A9P8THI7</accession>
<keyword evidence="1" id="KW-0472">Membrane</keyword>
<evidence type="ECO:0000313" key="2">
    <source>
        <dbReference type="EMBL" id="KAH3679788.1"/>
    </source>
</evidence>
<feature type="transmembrane region" description="Helical" evidence="1">
    <location>
        <begin position="348"/>
        <end position="369"/>
    </location>
</feature>
<evidence type="ECO:0000256" key="1">
    <source>
        <dbReference type="SAM" id="Phobius"/>
    </source>
</evidence>
<dbReference type="EMBL" id="JAEUBG010004856">
    <property type="protein sequence ID" value="KAH3679788.1"/>
    <property type="molecule type" value="Genomic_DNA"/>
</dbReference>
<keyword evidence="3" id="KW-1185">Reference proteome</keyword>
<protein>
    <submittedName>
        <fullName evidence="2">Uncharacterized protein</fullName>
    </submittedName>
</protein>
<dbReference type="AlphaFoldDB" id="A0A9P8THI7"/>
<feature type="transmembrane region" description="Helical" evidence="1">
    <location>
        <begin position="267"/>
        <end position="288"/>
    </location>
</feature>
<organism evidence="2 3">
    <name type="scientific">Wickerhamomyces pijperi</name>
    <name type="common">Yeast</name>
    <name type="synonym">Pichia pijperi</name>
    <dbReference type="NCBI Taxonomy" id="599730"/>
    <lineage>
        <taxon>Eukaryota</taxon>
        <taxon>Fungi</taxon>
        <taxon>Dikarya</taxon>
        <taxon>Ascomycota</taxon>
        <taxon>Saccharomycotina</taxon>
        <taxon>Saccharomycetes</taxon>
        <taxon>Phaffomycetales</taxon>
        <taxon>Wickerhamomycetaceae</taxon>
        <taxon>Wickerhamomyces</taxon>
    </lineage>
</organism>
<dbReference type="Proteomes" id="UP000774326">
    <property type="component" value="Unassembled WGS sequence"/>
</dbReference>
<feature type="transmembrane region" description="Helical" evidence="1">
    <location>
        <begin position="455"/>
        <end position="475"/>
    </location>
</feature>
<feature type="transmembrane region" description="Helical" evidence="1">
    <location>
        <begin position="233"/>
        <end position="258"/>
    </location>
</feature>
<gene>
    <name evidence="2" type="ORF">WICPIJ_008522</name>
</gene>
<feature type="transmembrane region" description="Helical" evidence="1">
    <location>
        <begin position="417"/>
        <end position="434"/>
    </location>
</feature>
<comment type="caution">
    <text evidence="2">The sequence shown here is derived from an EMBL/GenBank/DDBJ whole genome shotgun (WGS) entry which is preliminary data.</text>
</comment>
<feature type="transmembrane region" description="Helical" evidence="1">
    <location>
        <begin position="506"/>
        <end position="527"/>
    </location>
</feature>
<name>A0A9P8THI7_WICPI</name>
<reference evidence="2" key="1">
    <citation type="journal article" date="2021" name="Open Biol.">
        <title>Shared evolutionary footprints suggest mitochondrial oxidative damage underlies multiple complex I losses in fungi.</title>
        <authorList>
            <person name="Schikora-Tamarit M.A."/>
            <person name="Marcet-Houben M."/>
            <person name="Nosek J."/>
            <person name="Gabaldon T."/>
        </authorList>
    </citation>
    <scope>NUCLEOTIDE SEQUENCE</scope>
    <source>
        <strain evidence="2">CBS2887</strain>
    </source>
</reference>
<reference evidence="2" key="2">
    <citation type="submission" date="2021-01" db="EMBL/GenBank/DDBJ databases">
        <authorList>
            <person name="Schikora-Tamarit M.A."/>
        </authorList>
    </citation>
    <scope>NUCLEOTIDE SEQUENCE</scope>
    <source>
        <strain evidence="2">CBS2887</strain>
    </source>
</reference>
<keyword evidence="1" id="KW-1133">Transmembrane helix</keyword>
<proteinExistence type="predicted"/>
<feature type="transmembrane region" description="Helical" evidence="1">
    <location>
        <begin position="308"/>
        <end position="327"/>
    </location>
</feature>